<evidence type="ECO:0000313" key="1">
    <source>
        <dbReference type="EMBL" id="MDW8547701.1"/>
    </source>
</evidence>
<evidence type="ECO:0008006" key="3">
    <source>
        <dbReference type="Google" id="ProtNLM"/>
    </source>
</evidence>
<protein>
    <recommendedName>
        <fullName evidence="3">Aspartyl protease</fullName>
    </recommendedName>
</protein>
<evidence type="ECO:0000313" key="2">
    <source>
        <dbReference type="Proteomes" id="UP001204439"/>
    </source>
</evidence>
<accession>A0ABU4JDH2</accession>
<sequence>MKLFKKIAIGFLTALILILASGYIYFDQKFTPEKNYLTVKNESGNIPINWLGNEKNVLLLPIHFKGNQETYYLQFDTGSPYTMFYSNSIKGIREISSNSNRANTLFSIGKTEISSDQFKLFKTEKGDKNDSIKIIGTLGADILEDRKTLINFKENKVVLNVCKVPENVKSNYIDFKFKKRKIIIPGILKGEERKFLYDSGTSAFELLTYKEEWQKLKSKNSKVKIEKSRSWNNILTTYTANCNEKIGFKGIEIPVKEVTYVEGFSNAQFSLMKFSGMSGMLGNKIFLNNSIFIDCVHNKIGIN</sequence>
<gene>
    <name evidence="1" type="ORF">NG800_002185</name>
</gene>
<reference evidence="1 2" key="1">
    <citation type="submission" date="2023-11" db="EMBL/GenBank/DDBJ databases">
        <title>First isolation, identification, and characterization of non-pathogenic Epilithonimonas ginsengisoli isolated from diseased farmed rainbow trout (Oncorhynchus mykiss) in Chile.</title>
        <authorList>
            <person name="Miranda C.D."/>
            <person name="Irgang R."/>
            <person name="Concha C."/>
            <person name="Rojas R."/>
            <person name="Avendano R."/>
        </authorList>
    </citation>
    <scope>NUCLEOTIDE SEQUENCE [LARGE SCALE GENOMIC DNA]</scope>
    <source>
        <strain evidence="1 2">FP99</strain>
    </source>
</reference>
<name>A0ABU4JDH2_9FLAO</name>
<dbReference type="EMBL" id="JAMXLT020000002">
    <property type="protein sequence ID" value="MDW8547701.1"/>
    <property type="molecule type" value="Genomic_DNA"/>
</dbReference>
<dbReference type="Proteomes" id="UP001204439">
    <property type="component" value="Unassembled WGS sequence"/>
</dbReference>
<organism evidence="1 2">
    <name type="scientific">Epilithonimonas ginsengisoli</name>
    <dbReference type="NCBI Taxonomy" id="1245592"/>
    <lineage>
        <taxon>Bacteria</taxon>
        <taxon>Pseudomonadati</taxon>
        <taxon>Bacteroidota</taxon>
        <taxon>Flavobacteriia</taxon>
        <taxon>Flavobacteriales</taxon>
        <taxon>Weeksellaceae</taxon>
        <taxon>Chryseobacterium group</taxon>
        <taxon>Epilithonimonas</taxon>
    </lineage>
</organism>
<proteinExistence type="predicted"/>
<comment type="caution">
    <text evidence="1">The sequence shown here is derived from an EMBL/GenBank/DDBJ whole genome shotgun (WGS) entry which is preliminary data.</text>
</comment>
<keyword evidence="2" id="KW-1185">Reference proteome</keyword>
<dbReference type="RefSeq" id="WP_063968516.1">
    <property type="nucleotide sequence ID" value="NZ_JAMXLT020000002.1"/>
</dbReference>